<dbReference type="EMBL" id="MPDP01000003">
    <property type="protein sequence ID" value="KAK1498437.1"/>
    <property type="molecule type" value="Genomic_DNA"/>
</dbReference>
<evidence type="ECO:0000256" key="3">
    <source>
        <dbReference type="ARBA" id="ARBA00022989"/>
    </source>
</evidence>
<evidence type="ECO:0000256" key="4">
    <source>
        <dbReference type="ARBA" id="ARBA00023136"/>
    </source>
</evidence>
<dbReference type="Gene3D" id="1.20.1250.20">
    <property type="entry name" value="MFS general substrate transporter like domains"/>
    <property type="match status" value="1"/>
</dbReference>
<feature type="transmembrane region" description="Helical" evidence="5">
    <location>
        <begin position="13"/>
        <end position="34"/>
    </location>
</feature>
<keyword evidence="4 5" id="KW-0472">Membrane</keyword>
<proteinExistence type="predicted"/>
<feature type="non-terminal residue" evidence="6">
    <location>
        <position position="1"/>
    </location>
</feature>
<name>A0AAI9YD58_9PEZI</name>
<evidence type="ECO:0000256" key="2">
    <source>
        <dbReference type="ARBA" id="ARBA00022692"/>
    </source>
</evidence>
<dbReference type="GO" id="GO:0016020">
    <property type="term" value="C:membrane"/>
    <property type="evidence" value="ECO:0007669"/>
    <property type="project" value="UniProtKB-SubCell"/>
</dbReference>
<accession>A0AAI9YD58</accession>
<reference evidence="6" key="1">
    <citation type="submission" date="2016-11" db="EMBL/GenBank/DDBJ databases">
        <title>The genome sequence of Colletotrichum cuscutae.</title>
        <authorList>
            <person name="Baroncelli R."/>
        </authorList>
    </citation>
    <scope>NUCLEOTIDE SEQUENCE</scope>
    <source>
        <strain evidence="6">IMI 304802</strain>
    </source>
</reference>
<dbReference type="GO" id="GO:0022857">
    <property type="term" value="F:transmembrane transporter activity"/>
    <property type="evidence" value="ECO:0007669"/>
    <property type="project" value="InterPro"/>
</dbReference>
<keyword evidence="7" id="KW-1185">Reference proteome</keyword>
<evidence type="ECO:0000256" key="5">
    <source>
        <dbReference type="SAM" id="Phobius"/>
    </source>
</evidence>
<sequence length="79" mass="9097">TYTFLFNPDQANLGAKVAFIFGGLAVLSTVYLWFYQPEVAGRSYEELDEMFIKQVPARKFKGYKTEVQEKSERAVAHQQ</sequence>
<evidence type="ECO:0000313" key="6">
    <source>
        <dbReference type="EMBL" id="KAK1498437.1"/>
    </source>
</evidence>
<comment type="caution">
    <text evidence="6">The sequence shown here is derived from an EMBL/GenBank/DDBJ whole genome shotgun (WGS) entry which is preliminary data.</text>
</comment>
<keyword evidence="3 5" id="KW-1133">Transmembrane helix</keyword>
<evidence type="ECO:0000256" key="1">
    <source>
        <dbReference type="ARBA" id="ARBA00004370"/>
    </source>
</evidence>
<dbReference type="AlphaFoldDB" id="A0AAI9YD58"/>
<gene>
    <name evidence="6" type="ORF">CCUS01_12794</name>
</gene>
<dbReference type="Proteomes" id="UP001239213">
    <property type="component" value="Unassembled WGS sequence"/>
</dbReference>
<keyword evidence="2 5" id="KW-0812">Transmembrane</keyword>
<dbReference type="InterPro" id="IPR036259">
    <property type="entry name" value="MFS_trans_sf"/>
</dbReference>
<protein>
    <submittedName>
        <fullName evidence="6">MFS hexose transporter</fullName>
    </submittedName>
</protein>
<organism evidence="6 7">
    <name type="scientific">Colletotrichum cuscutae</name>
    <dbReference type="NCBI Taxonomy" id="1209917"/>
    <lineage>
        <taxon>Eukaryota</taxon>
        <taxon>Fungi</taxon>
        <taxon>Dikarya</taxon>
        <taxon>Ascomycota</taxon>
        <taxon>Pezizomycotina</taxon>
        <taxon>Sordariomycetes</taxon>
        <taxon>Hypocreomycetidae</taxon>
        <taxon>Glomerellales</taxon>
        <taxon>Glomerellaceae</taxon>
        <taxon>Colletotrichum</taxon>
        <taxon>Colletotrichum acutatum species complex</taxon>
    </lineage>
</organism>
<dbReference type="InterPro" id="IPR005828">
    <property type="entry name" value="MFS_sugar_transport-like"/>
</dbReference>
<evidence type="ECO:0000313" key="7">
    <source>
        <dbReference type="Proteomes" id="UP001239213"/>
    </source>
</evidence>
<dbReference type="Pfam" id="PF00083">
    <property type="entry name" value="Sugar_tr"/>
    <property type="match status" value="1"/>
</dbReference>
<comment type="subcellular location">
    <subcellularLocation>
        <location evidence="1">Membrane</location>
    </subcellularLocation>
</comment>